<evidence type="ECO:0000313" key="3">
    <source>
        <dbReference type="Proteomes" id="UP000010798"/>
    </source>
</evidence>
<protein>
    <submittedName>
        <fullName evidence="2">Uncharacterized protein</fullName>
    </submittedName>
</protein>
<organism evidence="2 3">
    <name type="scientific">Singulisphaera acidiphila (strain ATCC BAA-1392 / DSM 18658 / VKM B-2454 / MOB10)</name>
    <dbReference type="NCBI Taxonomy" id="886293"/>
    <lineage>
        <taxon>Bacteria</taxon>
        <taxon>Pseudomonadati</taxon>
        <taxon>Planctomycetota</taxon>
        <taxon>Planctomycetia</taxon>
        <taxon>Isosphaerales</taxon>
        <taxon>Isosphaeraceae</taxon>
        <taxon>Singulisphaera</taxon>
    </lineage>
</organism>
<evidence type="ECO:0000256" key="1">
    <source>
        <dbReference type="SAM" id="Phobius"/>
    </source>
</evidence>
<feature type="transmembrane region" description="Helical" evidence="1">
    <location>
        <begin position="46"/>
        <end position="65"/>
    </location>
</feature>
<feature type="transmembrane region" description="Helical" evidence="1">
    <location>
        <begin position="101"/>
        <end position="117"/>
    </location>
</feature>
<dbReference type="HOGENOM" id="CLU_530905_0_0_0"/>
<feature type="transmembrane region" description="Helical" evidence="1">
    <location>
        <begin position="418"/>
        <end position="437"/>
    </location>
</feature>
<feature type="transmembrane region" description="Helical" evidence="1">
    <location>
        <begin position="485"/>
        <end position="502"/>
    </location>
</feature>
<proteinExistence type="predicted"/>
<dbReference type="EMBL" id="CP003364">
    <property type="protein sequence ID" value="AGA31031.1"/>
    <property type="molecule type" value="Genomic_DNA"/>
</dbReference>
<feature type="transmembrane region" description="Helical" evidence="1">
    <location>
        <begin position="337"/>
        <end position="357"/>
    </location>
</feature>
<feature type="transmembrane region" description="Helical" evidence="1">
    <location>
        <begin position="449"/>
        <end position="473"/>
    </location>
</feature>
<reference evidence="2 3" key="1">
    <citation type="submission" date="2012-02" db="EMBL/GenBank/DDBJ databases">
        <title>Complete sequence of chromosome of Singulisphaera acidiphila DSM 18658.</title>
        <authorList>
            <consortium name="US DOE Joint Genome Institute (JGI-PGF)"/>
            <person name="Lucas S."/>
            <person name="Copeland A."/>
            <person name="Lapidus A."/>
            <person name="Glavina del Rio T."/>
            <person name="Dalin E."/>
            <person name="Tice H."/>
            <person name="Bruce D."/>
            <person name="Goodwin L."/>
            <person name="Pitluck S."/>
            <person name="Peters L."/>
            <person name="Ovchinnikova G."/>
            <person name="Chertkov O."/>
            <person name="Kyrpides N."/>
            <person name="Mavromatis K."/>
            <person name="Ivanova N."/>
            <person name="Brettin T."/>
            <person name="Detter J.C."/>
            <person name="Han C."/>
            <person name="Larimer F."/>
            <person name="Land M."/>
            <person name="Hauser L."/>
            <person name="Markowitz V."/>
            <person name="Cheng J.-F."/>
            <person name="Hugenholtz P."/>
            <person name="Woyke T."/>
            <person name="Wu D."/>
            <person name="Tindall B."/>
            <person name="Pomrenke H."/>
            <person name="Brambilla E."/>
            <person name="Klenk H.-P."/>
            <person name="Eisen J.A."/>
        </authorList>
    </citation>
    <scope>NUCLEOTIDE SEQUENCE [LARGE SCALE GENOMIC DNA]</scope>
    <source>
        <strain evidence="3">ATCC BAA-1392 / DSM 18658 / VKM B-2454 / MOB10</strain>
    </source>
</reference>
<feature type="transmembrane region" description="Helical" evidence="1">
    <location>
        <begin position="137"/>
        <end position="159"/>
    </location>
</feature>
<accession>L0DRM2</accession>
<keyword evidence="3" id="KW-1185">Reference proteome</keyword>
<evidence type="ECO:0000313" key="2">
    <source>
        <dbReference type="EMBL" id="AGA31031.1"/>
    </source>
</evidence>
<feature type="transmembrane region" description="Helical" evidence="1">
    <location>
        <begin position="71"/>
        <end position="89"/>
    </location>
</feature>
<dbReference type="KEGG" id="saci:Sinac_6975"/>
<feature type="transmembrane region" description="Helical" evidence="1">
    <location>
        <begin position="255"/>
        <end position="276"/>
    </location>
</feature>
<dbReference type="eggNOG" id="ENOG502ZA7K">
    <property type="taxonomic scope" value="Bacteria"/>
</dbReference>
<sequence>MSSLATMALHEYQATGRPNLMATIQREAPLNPSTGDIEGRGSGSDLFRAVVLGAMAGGMGWGIRGQYGHETGAMIAGVLIGFVAVLLFIPRAPSLRGARAVALTAVGIAFGGSMTYGQTIGLTHSPLLVGNWAVLRWGMLGLFLKGGIWFGFAGTFLGIGLGGKRWRPLEMLALLVAMMGLIVVGMRVLNQPFDPAHRILPPLYFSFDWYWQPNAGPELKPRPEVWGGLLFALAGLTAYAQWVRGDRLARNMTGVGFLAGGLGFPLGQCIQAFYGWNRELFQSGAWQTVATYTNWWNMMETTFGAIGGGGLALGLWWNRRLISDDPAEDEVSITPPWEFAMVAAHLILLVGAEFSLIPGLSPFLEFGTCMAVLALPGIVGGRYWPYLFSLPIVAVPIAGKTLLALAYKEQVLSRPLGWGLLVVIPLGLALAVALQLVRRGRAGQPAVRFAATGLLLTTWLYFSLNFAFFRWPWPWAEWTKRTPNALIFAVCAVGLTVAALRMPRSTAGSAVRE</sequence>
<keyword evidence="1" id="KW-1133">Transmembrane helix</keyword>
<dbReference type="STRING" id="886293.Sinac_6975"/>
<feature type="transmembrane region" description="Helical" evidence="1">
    <location>
        <begin position="225"/>
        <end position="243"/>
    </location>
</feature>
<name>L0DRM2_SINAD</name>
<dbReference type="AlphaFoldDB" id="L0DRM2"/>
<feature type="transmembrane region" description="Helical" evidence="1">
    <location>
        <begin position="296"/>
        <end position="317"/>
    </location>
</feature>
<feature type="transmembrane region" description="Helical" evidence="1">
    <location>
        <begin position="386"/>
        <end position="406"/>
    </location>
</feature>
<feature type="transmembrane region" description="Helical" evidence="1">
    <location>
        <begin position="171"/>
        <end position="189"/>
    </location>
</feature>
<gene>
    <name evidence="2" type="ordered locus">Sinac_6975</name>
</gene>
<keyword evidence="1" id="KW-0812">Transmembrane</keyword>
<dbReference type="Proteomes" id="UP000010798">
    <property type="component" value="Chromosome"/>
</dbReference>
<keyword evidence="1" id="KW-0472">Membrane</keyword>